<dbReference type="Gramene" id="AET2Gv21073700.1">
    <property type="protein sequence ID" value="AET2Gv21073700.1"/>
    <property type="gene ID" value="AET2Gv21073700"/>
</dbReference>
<dbReference type="SUPFAM" id="SSF57756">
    <property type="entry name" value="Retrovirus zinc finger-like domains"/>
    <property type="match status" value="1"/>
</dbReference>
<dbReference type="EnsemblPlants" id="AET2Gv21073700.1">
    <property type="protein sequence ID" value="AET2Gv21073700.1"/>
    <property type="gene ID" value="AET2Gv21073700"/>
</dbReference>
<evidence type="ECO:0000313" key="5">
    <source>
        <dbReference type="Proteomes" id="UP000015105"/>
    </source>
</evidence>
<dbReference type="InterPro" id="IPR001878">
    <property type="entry name" value="Znf_CCHC"/>
</dbReference>
<feature type="domain" description="CCHC-type" evidence="3">
    <location>
        <begin position="45"/>
        <end position="58"/>
    </location>
</feature>
<organism evidence="4 5">
    <name type="scientific">Aegilops tauschii subsp. strangulata</name>
    <name type="common">Goatgrass</name>
    <dbReference type="NCBI Taxonomy" id="200361"/>
    <lineage>
        <taxon>Eukaryota</taxon>
        <taxon>Viridiplantae</taxon>
        <taxon>Streptophyta</taxon>
        <taxon>Embryophyta</taxon>
        <taxon>Tracheophyta</taxon>
        <taxon>Spermatophyta</taxon>
        <taxon>Magnoliopsida</taxon>
        <taxon>Liliopsida</taxon>
        <taxon>Poales</taxon>
        <taxon>Poaceae</taxon>
        <taxon>BOP clade</taxon>
        <taxon>Pooideae</taxon>
        <taxon>Triticodae</taxon>
        <taxon>Triticeae</taxon>
        <taxon>Triticinae</taxon>
        <taxon>Aegilops</taxon>
    </lineage>
</organism>
<dbReference type="Pfam" id="PF22936">
    <property type="entry name" value="Pol_BBD"/>
    <property type="match status" value="1"/>
</dbReference>
<evidence type="ECO:0000256" key="2">
    <source>
        <dbReference type="SAM" id="MobiDB-lite"/>
    </source>
</evidence>
<dbReference type="InterPro" id="IPR054722">
    <property type="entry name" value="PolX-like_BBD"/>
</dbReference>
<dbReference type="GO" id="GO:0003676">
    <property type="term" value="F:nucleic acid binding"/>
    <property type="evidence" value="ECO:0007669"/>
    <property type="project" value="InterPro"/>
</dbReference>
<dbReference type="PROSITE" id="PS50158">
    <property type="entry name" value="ZF_CCHC"/>
    <property type="match status" value="1"/>
</dbReference>
<dbReference type="Proteomes" id="UP000015105">
    <property type="component" value="Chromosome 2D"/>
</dbReference>
<keyword evidence="5" id="KW-1185">Reference proteome</keyword>
<dbReference type="STRING" id="200361.A0A453D3K2"/>
<dbReference type="Gene3D" id="4.10.60.10">
    <property type="entry name" value="Zinc finger, CCHC-type"/>
    <property type="match status" value="1"/>
</dbReference>
<dbReference type="GO" id="GO:0008270">
    <property type="term" value="F:zinc ion binding"/>
    <property type="evidence" value="ECO:0007669"/>
    <property type="project" value="UniProtKB-KW"/>
</dbReference>
<reference evidence="4" key="3">
    <citation type="journal article" date="2017" name="Nature">
        <title>Genome sequence of the progenitor of the wheat D genome Aegilops tauschii.</title>
        <authorList>
            <person name="Luo M.C."/>
            <person name="Gu Y.Q."/>
            <person name="Puiu D."/>
            <person name="Wang H."/>
            <person name="Twardziok S.O."/>
            <person name="Deal K.R."/>
            <person name="Huo N."/>
            <person name="Zhu T."/>
            <person name="Wang L."/>
            <person name="Wang Y."/>
            <person name="McGuire P.E."/>
            <person name="Liu S."/>
            <person name="Long H."/>
            <person name="Ramasamy R.K."/>
            <person name="Rodriguez J.C."/>
            <person name="Van S.L."/>
            <person name="Yuan L."/>
            <person name="Wang Z."/>
            <person name="Xia Z."/>
            <person name="Xiao L."/>
            <person name="Anderson O.D."/>
            <person name="Ouyang S."/>
            <person name="Liang Y."/>
            <person name="Zimin A.V."/>
            <person name="Pertea G."/>
            <person name="Qi P."/>
            <person name="Bennetzen J.L."/>
            <person name="Dai X."/>
            <person name="Dawson M.W."/>
            <person name="Muller H.G."/>
            <person name="Kugler K."/>
            <person name="Rivarola-Duarte L."/>
            <person name="Spannagl M."/>
            <person name="Mayer K.F.X."/>
            <person name="Lu F.H."/>
            <person name="Bevan M.W."/>
            <person name="Leroy P."/>
            <person name="Li P."/>
            <person name="You F.M."/>
            <person name="Sun Q."/>
            <person name="Liu Z."/>
            <person name="Lyons E."/>
            <person name="Wicker T."/>
            <person name="Salzberg S.L."/>
            <person name="Devos K.M."/>
            <person name="Dvorak J."/>
        </authorList>
    </citation>
    <scope>NUCLEOTIDE SEQUENCE [LARGE SCALE GENOMIC DNA]</scope>
    <source>
        <strain evidence="4">cv. AL8/78</strain>
    </source>
</reference>
<feature type="region of interest" description="Disordered" evidence="2">
    <location>
        <begin position="125"/>
        <end position="145"/>
    </location>
</feature>
<feature type="compositionally biased region" description="Polar residues" evidence="2">
    <location>
        <begin position="133"/>
        <end position="142"/>
    </location>
</feature>
<proteinExistence type="predicted"/>
<reference evidence="5" key="1">
    <citation type="journal article" date="2014" name="Science">
        <title>Ancient hybridizations among the ancestral genomes of bread wheat.</title>
        <authorList>
            <consortium name="International Wheat Genome Sequencing Consortium,"/>
            <person name="Marcussen T."/>
            <person name="Sandve S.R."/>
            <person name="Heier L."/>
            <person name="Spannagl M."/>
            <person name="Pfeifer M."/>
            <person name="Jakobsen K.S."/>
            <person name="Wulff B.B."/>
            <person name="Steuernagel B."/>
            <person name="Mayer K.F."/>
            <person name="Olsen O.A."/>
        </authorList>
    </citation>
    <scope>NUCLEOTIDE SEQUENCE [LARGE SCALE GENOMIC DNA]</scope>
    <source>
        <strain evidence="5">cv. AL8/78</strain>
    </source>
</reference>
<evidence type="ECO:0000313" key="4">
    <source>
        <dbReference type="EnsemblPlants" id="AET2Gv21073700.1"/>
    </source>
</evidence>
<keyword evidence="1" id="KW-0863">Zinc-finger</keyword>
<reference evidence="5" key="2">
    <citation type="journal article" date="2017" name="Nat. Plants">
        <title>The Aegilops tauschii genome reveals multiple impacts of transposons.</title>
        <authorList>
            <person name="Zhao G."/>
            <person name="Zou C."/>
            <person name="Li K."/>
            <person name="Wang K."/>
            <person name="Li T."/>
            <person name="Gao L."/>
            <person name="Zhang X."/>
            <person name="Wang H."/>
            <person name="Yang Z."/>
            <person name="Liu X."/>
            <person name="Jiang W."/>
            <person name="Mao L."/>
            <person name="Kong X."/>
            <person name="Jiao Y."/>
            <person name="Jia J."/>
        </authorList>
    </citation>
    <scope>NUCLEOTIDE SEQUENCE [LARGE SCALE GENOMIC DNA]</scope>
    <source>
        <strain evidence="5">cv. AL8/78</strain>
    </source>
</reference>
<feature type="compositionally biased region" description="Basic and acidic residues" evidence="2">
    <location>
        <begin position="77"/>
        <end position="91"/>
    </location>
</feature>
<dbReference type="SMART" id="SM00343">
    <property type="entry name" value="ZnF_C2HC"/>
    <property type="match status" value="1"/>
</dbReference>
<accession>A0A453D3K2</accession>
<keyword evidence="1" id="KW-0479">Metal-binding</keyword>
<evidence type="ECO:0000256" key="1">
    <source>
        <dbReference type="PROSITE-ProRule" id="PRU00047"/>
    </source>
</evidence>
<sequence>MFHQTTLPTMEEAISAMVQEEVRLRVMVGSSNPVRSVYVADNRECYNCGRTGHLSYECYAPPSGGRGRATRGGGRGGRGEGHGGRGGDHGGRGGRGRGRVSTRAYAVAGETSHIMLTGEQAAQWEKWQKSHTSESSQGSDTIPQADHFGNYANYAQVGKGTPAQALASTYIHPHVDSIIDSGASRHVTGSLDAFASYTPHDYSETIQIADGTFQPIKGVGSVECTPSLALASVLHVPSFPVNLLSVSSAIKQFKCRVIFDEDDCFFQENRTGKMIGTGTWRNGLWYIDQGEITLVVAVGGVEAEILLHHCRLGHLSFGSLSLLYPELFKKAN</sequence>
<dbReference type="AlphaFoldDB" id="A0A453D3K2"/>
<feature type="compositionally biased region" description="Gly residues" evidence="2">
    <location>
        <begin position="64"/>
        <end position="76"/>
    </location>
</feature>
<evidence type="ECO:0000259" key="3">
    <source>
        <dbReference type="PROSITE" id="PS50158"/>
    </source>
</evidence>
<reference evidence="4" key="4">
    <citation type="submission" date="2019-03" db="UniProtKB">
        <authorList>
            <consortium name="EnsemblPlants"/>
        </authorList>
    </citation>
    <scope>IDENTIFICATION</scope>
</reference>
<dbReference type="PANTHER" id="PTHR47592">
    <property type="entry name" value="PBF68 PROTEIN"/>
    <property type="match status" value="1"/>
</dbReference>
<name>A0A453D3K2_AEGTS</name>
<protein>
    <recommendedName>
        <fullName evidence="3">CCHC-type domain-containing protein</fullName>
    </recommendedName>
</protein>
<reference evidence="4" key="5">
    <citation type="journal article" date="2021" name="G3 (Bethesda)">
        <title>Aegilops tauschii genome assembly Aet v5.0 features greater sequence contiguity and improved annotation.</title>
        <authorList>
            <person name="Wang L."/>
            <person name="Zhu T."/>
            <person name="Rodriguez J.C."/>
            <person name="Deal K.R."/>
            <person name="Dubcovsky J."/>
            <person name="McGuire P.E."/>
            <person name="Lux T."/>
            <person name="Spannagl M."/>
            <person name="Mayer K.F.X."/>
            <person name="Baldrich P."/>
            <person name="Meyers B.C."/>
            <person name="Huo N."/>
            <person name="Gu Y.Q."/>
            <person name="Zhou H."/>
            <person name="Devos K.M."/>
            <person name="Bennetzen J.L."/>
            <person name="Unver T."/>
            <person name="Budak H."/>
            <person name="Gulick P.J."/>
            <person name="Galiba G."/>
            <person name="Kalapos B."/>
            <person name="Nelson D.R."/>
            <person name="Li P."/>
            <person name="You F.M."/>
            <person name="Luo M.C."/>
            <person name="Dvorak J."/>
        </authorList>
    </citation>
    <scope>NUCLEOTIDE SEQUENCE [LARGE SCALE GENOMIC DNA]</scope>
    <source>
        <strain evidence="4">cv. AL8/78</strain>
    </source>
</reference>
<dbReference type="InterPro" id="IPR036875">
    <property type="entry name" value="Znf_CCHC_sf"/>
</dbReference>
<dbReference type="Pfam" id="PF00098">
    <property type="entry name" value="zf-CCHC"/>
    <property type="match status" value="1"/>
</dbReference>
<keyword evidence="1" id="KW-0862">Zinc</keyword>
<dbReference type="PANTHER" id="PTHR47592:SF27">
    <property type="entry name" value="OS08G0421700 PROTEIN"/>
    <property type="match status" value="1"/>
</dbReference>
<feature type="region of interest" description="Disordered" evidence="2">
    <location>
        <begin position="62"/>
        <end position="100"/>
    </location>
</feature>